<dbReference type="Proteomes" id="UP000030982">
    <property type="component" value="Unassembled WGS sequence"/>
</dbReference>
<gene>
    <name evidence="2" type="ORF">LK10_00020</name>
</gene>
<keyword evidence="3" id="KW-1185">Reference proteome</keyword>
<dbReference type="RefSeq" id="WP_043119183.1">
    <property type="nucleotide sequence ID" value="NZ_JTDL01000001.1"/>
</dbReference>
<evidence type="ECO:0000313" key="3">
    <source>
        <dbReference type="Proteomes" id="UP000030982"/>
    </source>
</evidence>
<keyword evidence="1" id="KW-1133">Transmembrane helix</keyword>
<evidence type="ECO:0000256" key="1">
    <source>
        <dbReference type="SAM" id="Phobius"/>
    </source>
</evidence>
<feature type="transmembrane region" description="Helical" evidence="1">
    <location>
        <begin position="6"/>
        <end position="36"/>
    </location>
</feature>
<evidence type="ECO:0000313" key="2">
    <source>
        <dbReference type="EMBL" id="KHL05675.1"/>
    </source>
</evidence>
<accession>A0A0B2AUK0</accession>
<dbReference type="EMBL" id="JTDL01000001">
    <property type="protein sequence ID" value="KHL05675.1"/>
    <property type="molecule type" value="Genomic_DNA"/>
</dbReference>
<name>A0A0B2AUK0_9MICC</name>
<sequence>MLILGIAACLIALIPIIGLVSIVLAIAALVLGSIAIREGSRRAMAETGVALGVGSIVLLVVVDLLIPSLPHSSASVTNSPDVVVPTPKMAPPSGLRLIYEHAGVGDTTTAKFTTPAEWAVQWSFDCSKQPTGRGVLDVESEDRDAHVSVDDGSTAADMTYVHDDAGSHYLDVTTDCDWTLRVFG</sequence>
<organism evidence="2 3">
    <name type="scientific">Sinomonas humi</name>
    <dbReference type="NCBI Taxonomy" id="1338436"/>
    <lineage>
        <taxon>Bacteria</taxon>
        <taxon>Bacillati</taxon>
        <taxon>Actinomycetota</taxon>
        <taxon>Actinomycetes</taxon>
        <taxon>Micrococcales</taxon>
        <taxon>Micrococcaceae</taxon>
        <taxon>Sinomonas</taxon>
    </lineage>
</organism>
<keyword evidence="1" id="KW-0472">Membrane</keyword>
<dbReference type="STRING" id="1338436.LK10_00020"/>
<proteinExistence type="predicted"/>
<protein>
    <submittedName>
        <fullName evidence="2">Uncharacterized protein</fullName>
    </submittedName>
</protein>
<feature type="transmembrane region" description="Helical" evidence="1">
    <location>
        <begin position="48"/>
        <end position="69"/>
    </location>
</feature>
<reference evidence="2 3" key="1">
    <citation type="submission" date="2014-09" db="EMBL/GenBank/DDBJ databases">
        <title>Genome sequence of Sinomonas sp. MUSC 117.</title>
        <authorList>
            <person name="Lee L.-H."/>
        </authorList>
    </citation>
    <scope>NUCLEOTIDE SEQUENCE [LARGE SCALE GENOMIC DNA]</scope>
    <source>
        <strain evidence="2 3">MUSC 117</strain>
    </source>
</reference>
<dbReference type="AlphaFoldDB" id="A0A0B2AUK0"/>
<comment type="caution">
    <text evidence="2">The sequence shown here is derived from an EMBL/GenBank/DDBJ whole genome shotgun (WGS) entry which is preliminary data.</text>
</comment>
<keyword evidence="1" id="KW-0812">Transmembrane</keyword>